<keyword evidence="5" id="KW-1185">Reference proteome</keyword>
<sequence>MRKVRLSRRLLHLTGFVLAMSLMTTGTGQGQSPYYEHLKERIPLPGPLGYVSDHAHVLDREWKERIRSVCQDLERKTGVEMVVVTVPTIKPFPSANEYATRLYEKWNIGSTQQEHGVMLLVAVGERQAAIALGRRMMPIITPDVRRDVGNRYLFPAIERGDFGDGLYRTVVALASPAQEVRVGDLPHTHMKGLGFWLTVLLSAVAASTFWFISRPDLRHPYRRLQKGEYWGIGRGGFGGNWGGFGGGTSGEGWR</sequence>
<feature type="domain" description="TPM" evidence="3">
    <location>
        <begin position="51"/>
        <end position="173"/>
    </location>
</feature>
<evidence type="ECO:0000259" key="3">
    <source>
        <dbReference type="Pfam" id="PF04536"/>
    </source>
</evidence>
<reference evidence="5" key="1">
    <citation type="submission" date="2015-09" db="EMBL/GenBank/DDBJ databases">
        <authorList>
            <person name="Daims H."/>
        </authorList>
    </citation>
    <scope>NUCLEOTIDE SEQUENCE [LARGE SCALE GENOMIC DNA]</scope>
</reference>
<name>A0A0S4KUE7_9BACT</name>
<keyword evidence="1" id="KW-0472">Membrane</keyword>
<keyword evidence="2" id="KW-0732">Signal</keyword>
<keyword evidence="1" id="KW-0812">Transmembrane</keyword>
<feature type="chain" id="PRO_5006623550" description="TPM domain-containing protein" evidence="2">
    <location>
        <begin position="20"/>
        <end position="254"/>
    </location>
</feature>
<dbReference type="Gene3D" id="3.10.310.50">
    <property type="match status" value="1"/>
</dbReference>
<keyword evidence="1" id="KW-1133">Transmembrane helix</keyword>
<evidence type="ECO:0000313" key="4">
    <source>
        <dbReference type="EMBL" id="CUQ68007.1"/>
    </source>
</evidence>
<accession>A0A0S4KUE7</accession>
<evidence type="ECO:0000313" key="5">
    <source>
        <dbReference type="Proteomes" id="UP000066284"/>
    </source>
</evidence>
<feature type="transmembrane region" description="Helical" evidence="1">
    <location>
        <begin position="193"/>
        <end position="213"/>
    </location>
</feature>
<dbReference type="PANTHER" id="PTHR30373">
    <property type="entry name" value="UPF0603 PROTEIN YGCG"/>
    <property type="match status" value="1"/>
</dbReference>
<evidence type="ECO:0000256" key="2">
    <source>
        <dbReference type="SAM" id="SignalP"/>
    </source>
</evidence>
<dbReference type="PANTHER" id="PTHR30373:SF2">
    <property type="entry name" value="UPF0603 PROTEIN YGCG"/>
    <property type="match status" value="1"/>
</dbReference>
<organism evidence="4 5">
    <name type="scientific">Candidatus Nitrospira inopinata</name>
    <dbReference type="NCBI Taxonomy" id="1715989"/>
    <lineage>
        <taxon>Bacteria</taxon>
        <taxon>Pseudomonadati</taxon>
        <taxon>Nitrospirota</taxon>
        <taxon>Nitrospiria</taxon>
        <taxon>Nitrospirales</taxon>
        <taxon>Nitrospiraceae</taxon>
        <taxon>Nitrospira</taxon>
    </lineage>
</organism>
<dbReference type="Proteomes" id="UP000066284">
    <property type="component" value="Chromosome 1"/>
</dbReference>
<dbReference type="EMBL" id="LN885086">
    <property type="protein sequence ID" value="CUQ68007.1"/>
    <property type="molecule type" value="Genomic_DNA"/>
</dbReference>
<dbReference type="InterPro" id="IPR007621">
    <property type="entry name" value="TPM_dom"/>
</dbReference>
<dbReference type="KEGG" id="nio:NITINOP_3035"/>
<evidence type="ECO:0000256" key="1">
    <source>
        <dbReference type="SAM" id="Phobius"/>
    </source>
</evidence>
<dbReference type="OrthoDB" id="9789413at2"/>
<proteinExistence type="predicted"/>
<dbReference type="Pfam" id="PF04536">
    <property type="entry name" value="TPM_phosphatase"/>
    <property type="match status" value="1"/>
</dbReference>
<dbReference type="STRING" id="1715989.NITINOP_3035"/>
<feature type="signal peptide" evidence="2">
    <location>
        <begin position="1"/>
        <end position="19"/>
    </location>
</feature>
<dbReference type="AlphaFoldDB" id="A0A0S4KUE7"/>
<dbReference type="RefSeq" id="WP_062487004.1">
    <property type="nucleotide sequence ID" value="NZ_LN885086.1"/>
</dbReference>
<protein>
    <recommendedName>
        <fullName evidence="3">TPM domain-containing protein</fullName>
    </recommendedName>
</protein>
<gene>
    <name evidence="4" type="ORF">NITINOP_3035</name>
</gene>